<evidence type="ECO:0000313" key="3">
    <source>
        <dbReference type="EnsemblMetazoa" id="AALFPA23_010371.P14480"/>
    </source>
</evidence>
<feature type="domain" description="RNase H type-1" evidence="2">
    <location>
        <begin position="407"/>
        <end position="535"/>
    </location>
</feature>
<organism evidence="3 4">
    <name type="scientific">Aedes albopictus</name>
    <name type="common">Asian tiger mosquito</name>
    <name type="synonym">Stegomyia albopicta</name>
    <dbReference type="NCBI Taxonomy" id="7160"/>
    <lineage>
        <taxon>Eukaryota</taxon>
        <taxon>Metazoa</taxon>
        <taxon>Ecdysozoa</taxon>
        <taxon>Arthropoda</taxon>
        <taxon>Hexapoda</taxon>
        <taxon>Insecta</taxon>
        <taxon>Pterygota</taxon>
        <taxon>Neoptera</taxon>
        <taxon>Endopterygota</taxon>
        <taxon>Diptera</taxon>
        <taxon>Nematocera</taxon>
        <taxon>Culicoidea</taxon>
        <taxon>Culicidae</taxon>
        <taxon>Culicinae</taxon>
        <taxon>Aedini</taxon>
        <taxon>Aedes</taxon>
        <taxon>Stegomyia</taxon>
    </lineage>
</organism>
<sequence>MEKIVDDFVKSTSLVEMPLSKFQFAYQTGKSTITALQSLVGKIEKSFQAKEIAVVAFLDIEGAFDNASYSSMRSAMEARGLDKCIIEWIISMLRDREISSVLGGAQLSVRSVKGCPQGGLLSPLLWSLVVDELLKKLINQGFEVIGYADDVAILIRGKYDDTISSRLQSAMNVTIKWCREEGLNVNPSKTVIVPFTRRLKMNLTEPSLDGVQIQFSEEVKHLGVTLDKRLNWNSHLNNVLTKGTTNALWVCSKALGKTWGLRPNMIHWIYAAIVRPKITYASLLWWPKTNEVTCQKKLSKLQRLACISMTGAMKSTPSVALDALLNLLPLHQFVKLQAAKSALQFIGSNKVLDGDLVGHLRIIKDFKLNMDIKTVEDWMITKTNYDVPFKVVKPCRYVWDAGGPSLRPGSIAFYTDGSKMGENTGAGVFGPGISKAIPMGCSPTVFQAEVQAILECANICLKRNYRFAKICIFSDSQAALNALKTFTCQSKLVWECIISLKQLASRNEVTLYWVPGHCGILGNENADNLARQGAASSFVGPEPFCGVPECALRMKLKTWEMSSVESNWNATDTSKQAKRFIKPSAEKARSILNLNKRDLRVITGLMTGHCPSKYHLRKIGKIQSSRCRFCQTENETAEHLLCNCGVLYHHRLAIFGKGFLEPLEIWRSNPNRVINFIKRVMPSWDQVLHKPLSITALL</sequence>
<keyword evidence="4" id="KW-1185">Reference proteome</keyword>
<dbReference type="PROSITE" id="PS50879">
    <property type="entry name" value="RNASE_H_1"/>
    <property type="match status" value="1"/>
</dbReference>
<dbReference type="Proteomes" id="UP000069940">
    <property type="component" value="Unassembled WGS sequence"/>
</dbReference>
<dbReference type="PROSITE" id="PS50878">
    <property type="entry name" value="RT_POL"/>
    <property type="match status" value="1"/>
</dbReference>
<dbReference type="Pfam" id="PF00078">
    <property type="entry name" value="RVT_1"/>
    <property type="match status" value="1"/>
</dbReference>
<feature type="domain" description="Reverse transcriptase" evidence="1">
    <location>
        <begin position="1"/>
        <end position="226"/>
    </location>
</feature>
<dbReference type="EnsemblMetazoa" id="AALFPA23_010371.R14480">
    <property type="protein sequence ID" value="AALFPA23_010371.P14480"/>
    <property type="gene ID" value="AALFPA23_010371"/>
</dbReference>
<dbReference type="InterPro" id="IPR000477">
    <property type="entry name" value="RT_dom"/>
</dbReference>
<dbReference type="SUPFAM" id="SSF53098">
    <property type="entry name" value="Ribonuclease H-like"/>
    <property type="match status" value="1"/>
</dbReference>
<dbReference type="GeneID" id="134287742"/>
<evidence type="ECO:0008006" key="5">
    <source>
        <dbReference type="Google" id="ProtNLM"/>
    </source>
</evidence>
<evidence type="ECO:0000259" key="1">
    <source>
        <dbReference type="PROSITE" id="PS50878"/>
    </source>
</evidence>
<dbReference type="InterPro" id="IPR043502">
    <property type="entry name" value="DNA/RNA_pol_sf"/>
</dbReference>
<dbReference type="Gene3D" id="3.30.420.10">
    <property type="entry name" value="Ribonuclease H-like superfamily/Ribonuclease H"/>
    <property type="match status" value="1"/>
</dbReference>
<proteinExistence type="predicted"/>
<dbReference type="CDD" id="cd01650">
    <property type="entry name" value="RT_nLTR_like"/>
    <property type="match status" value="1"/>
</dbReference>
<protein>
    <recommendedName>
        <fullName evidence="5">Lian-aa1 retrotransposon protein</fullName>
    </recommendedName>
</protein>
<dbReference type="SUPFAM" id="SSF56672">
    <property type="entry name" value="DNA/RNA polymerases"/>
    <property type="match status" value="1"/>
</dbReference>
<dbReference type="PANTHER" id="PTHR33481">
    <property type="entry name" value="REVERSE TRANSCRIPTASE"/>
    <property type="match status" value="1"/>
</dbReference>
<dbReference type="PANTHER" id="PTHR33481:SF1">
    <property type="entry name" value="ENDONUCLEASE_EXONUCLEASE_PHOSPHATASE DOMAIN-CONTAINING PROTEIN-RELATED"/>
    <property type="match status" value="1"/>
</dbReference>
<dbReference type="RefSeq" id="XP_062706520.1">
    <property type="nucleotide sequence ID" value="XM_062850536.1"/>
</dbReference>
<reference evidence="4" key="1">
    <citation type="journal article" date="2015" name="Proc. Natl. Acad. Sci. U.S.A.">
        <title>Genome sequence of the Asian Tiger mosquito, Aedes albopictus, reveals insights into its biology, genetics, and evolution.</title>
        <authorList>
            <person name="Chen X.G."/>
            <person name="Jiang X."/>
            <person name="Gu J."/>
            <person name="Xu M."/>
            <person name="Wu Y."/>
            <person name="Deng Y."/>
            <person name="Zhang C."/>
            <person name="Bonizzoni M."/>
            <person name="Dermauw W."/>
            <person name="Vontas J."/>
            <person name="Armbruster P."/>
            <person name="Huang X."/>
            <person name="Yang Y."/>
            <person name="Zhang H."/>
            <person name="He W."/>
            <person name="Peng H."/>
            <person name="Liu Y."/>
            <person name="Wu K."/>
            <person name="Chen J."/>
            <person name="Lirakis M."/>
            <person name="Topalis P."/>
            <person name="Van Leeuwen T."/>
            <person name="Hall A.B."/>
            <person name="Jiang X."/>
            <person name="Thorpe C."/>
            <person name="Mueller R.L."/>
            <person name="Sun C."/>
            <person name="Waterhouse R.M."/>
            <person name="Yan G."/>
            <person name="Tu Z.J."/>
            <person name="Fang X."/>
            <person name="James A.A."/>
        </authorList>
    </citation>
    <scope>NUCLEOTIDE SEQUENCE [LARGE SCALE GENOMIC DNA]</scope>
    <source>
        <strain evidence="4">Foshan</strain>
    </source>
</reference>
<dbReference type="InterPro" id="IPR036397">
    <property type="entry name" value="RNaseH_sf"/>
</dbReference>
<accession>A0ABM1YLY8</accession>
<name>A0ABM1YLY8_AEDAL</name>
<reference evidence="3" key="2">
    <citation type="submission" date="2025-05" db="UniProtKB">
        <authorList>
            <consortium name="EnsemblMetazoa"/>
        </authorList>
    </citation>
    <scope>IDENTIFICATION</scope>
    <source>
        <strain evidence="3">Foshan</strain>
    </source>
</reference>
<evidence type="ECO:0000313" key="4">
    <source>
        <dbReference type="Proteomes" id="UP000069940"/>
    </source>
</evidence>
<dbReference type="Pfam" id="PF00075">
    <property type="entry name" value="RNase_H"/>
    <property type="match status" value="1"/>
</dbReference>
<evidence type="ECO:0000259" key="2">
    <source>
        <dbReference type="PROSITE" id="PS50879"/>
    </source>
</evidence>
<dbReference type="CDD" id="cd09276">
    <property type="entry name" value="Rnase_HI_RT_non_LTR"/>
    <property type="match status" value="1"/>
</dbReference>
<dbReference type="InterPro" id="IPR002156">
    <property type="entry name" value="RNaseH_domain"/>
</dbReference>
<dbReference type="InterPro" id="IPR012337">
    <property type="entry name" value="RNaseH-like_sf"/>
</dbReference>